<evidence type="ECO:0000313" key="3">
    <source>
        <dbReference type="EMBL" id="EWT07368.1"/>
    </source>
</evidence>
<dbReference type="AlphaFoldDB" id="W9GRA6"/>
<dbReference type="SUPFAM" id="SSF82171">
    <property type="entry name" value="DPP6 N-terminal domain-like"/>
    <property type="match status" value="1"/>
</dbReference>
<proteinExistence type="predicted"/>
<keyword evidence="2" id="KW-1133">Transmembrane helix</keyword>
<keyword evidence="2" id="KW-0472">Membrane</keyword>
<accession>W9GRA6</accession>
<dbReference type="RefSeq" id="WP_034713516.1">
    <property type="nucleotide sequence ID" value="NZ_AWQS01000014.1"/>
</dbReference>
<evidence type="ECO:0000256" key="2">
    <source>
        <dbReference type="SAM" id="Phobius"/>
    </source>
</evidence>
<gene>
    <name evidence="3" type="ORF">N864_08360</name>
</gene>
<dbReference type="OrthoDB" id="4855658at2"/>
<keyword evidence="2" id="KW-0812">Transmembrane</keyword>
<name>W9GRA6_9MICO</name>
<comment type="caution">
    <text evidence="3">The sequence shown here is derived from an EMBL/GenBank/DDBJ whole genome shotgun (WGS) entry which is preliminary data.</text>
</comment>
<evidence type="ECO:0000256" key="1">
    <source>
        <dbReference type="SAM" id="MobiDB-lite"/>
    </source>
</evidence>
<dbReference type="Proteomes" id="UP000019494">
    <property type="component" value="Unassembled WGS sequence"/>
</dbReference>
<organism evidence="3 4">
    <name type="scientific">Intrasporangium chromatireducens Q5-1</name>
    <dbReference type="NCBI Taxonomy" id="584657"/>
    <lineage>
        <taxon>Bacteria</taxon>
        <taxon>Bacillati</taxon>
        <taxon>Actinomycetota</taxon>
        <taxon>Actinomycetes</taxon>
        <taxon>Micrococcales</taxon>
        <taxon>Intrasporangiaceae</taxon>
        <taxon>Intrasporangium</taxon>
    </lineage>
</organism>
<sequence>MNERPAGSRSRLGLLLDEVVADVPEVDFTQTAWRGAQHQRRLRVVLAAVVAAVLALGAGWQWIGSHGVDRGMQPVPARTTRASAPIRVPTLPPPTSDAATITQPAPWIDPRGWVPGAGGTLQIRLPDVTQYADLPNFDAGDHVLMSSPSGSRLSARPVAPLLPAVTAVYLEGDQVRPPASTYHLVIQIGSDLVAVDSVTLTAEQAEKVSAGSGTPLSADGSELVFAQPGGVVVVDLVTHAVHSLAVPDPGLTSAGWSVDDVGAVIAHSALASWHIDLTTGRVRRTMGQENDSRYGARAGRDGALVVNRYGPSGVTSTNLGSGLGTPTGVVKSAGDRVAIGADGTSIVVADLGQAHAAGRAPVKVLTSRSGFPVSPVGWDPSGRYLHLSAFAGGGDYLLVWDVETGGIYKAMRVNSAGPQSLPIALGAGYARD</sequence>
<protein>
    <submittedName>
        <fullName evidence="3">Uncharacterized protein</fullName>
    </submittedName>
</protein>
<feature type="transmembrane region" description="Helical" evidence="2">
    <location>
        <begin position="44"/>
        <end position="63"/>
    </location>
</feature>
<evidence type="ECO:0000313" key="4">
    <source>
        <dbReference type="Proteomes" id="UP000019494"/>
    </source>
</evidence>
<dbReference type="EMBL" id="AWQS01000014">
    <property type="protein sequence ID" value="EWT07368.1"/>
    <property type="molecule type" value="Genomic_DNA"/>
</dbReference>
<keyword evidence="4" id="KW-1185">Reference proteome</keyword>
<reference evidence="4" key="1">
    <citation type="submission" date="2013-08" db="EMBL/GenBank/DDBJ databases">
        <title>Intrasporangium oryzae NRRL B-24470.</title>
        <authorList>
            <person name="Liu H."/>
            <person name="Wang G."/>
        </authorList>
    </citation>
    <scope>NUCLEOTIDE SEQUENCE [LARGE SCALE GENOMIC DNA]</scope>
    <source>
        <strain evidence="4">Q5-1</strain>
    </source>
</reference>
<feature type="region of interest" description="Disordered" evidence="1">
    <location>
        <begin position="85"/>
        <end position="104"/>
    </location>
</feature>